<organism evidence="2 3">
    <name type="scientific">Paracoccus denitrificans</name>
    <dbReference type="NCBI Taxonomy" id="266"/>
    <lineage>
        <taxon>Bacteria</taxon>
        <taxon>Pseudomonadati</taxon>
        <taxon>Pseudomonadota</taxon>
        <taxon>Alphaproteobacteria</taxon>
        <taxon>Rhodobacterales</taxon>
        <taxon>Paracoccaceae</taxon>
        <taxon>Paracoccus</taxon>
    </lineage>
</organism>
<reference evidence="2 3" key="1">
    <citation type="journal article" date="2017" name="Nat. Commun.">
        <title>In situ click chemistry generation of cyclooxygenase-2 inhibitors.</title>
        <authorList>
            <person name="Bhardwaj A."/>
            <person name="Kaur J."/>
            <person name="Wuest M."/>
            <person name="Wuest F."/>
        </authorList>
    </citation>
    <scope>NUCLEOTIDE SEQUENCE [LARGE SCALE GENOMIC DNA]</scope>
    <source>
        <strain evidence="2">S2_012_000_R3_94</strain>
    </source>
</reference>
<comment type="caution">
    <text evidence="2">The sequence shown here is derived from an EMBL/GenBank/DDBJ whole genome shotgun (WGS) entry which is preliminary data.</text>
</comment>
<evidence type="ECO:0000256" key="1">
    <source>
        <dbReference type="SAM" id="SignalP"/>
    </source>
</evidence>
<feature type="signal peptide" evidence="1">
    <location>
        <begin position="1"/>
        <end position="20"/>
    </location>
</feature>
<proteinExistence type="predicted"/>
<evidence type="ECO:0000313" key="3">
    <source>
        <dbReference type="Proteomes" id="UP000315344"/>
    </source>
</evidence>
<name>A0A533I7Y3_PARDE</name>
<dbReference type="EMBL" id="VAFL01000003">
    <property type="protein sequence ID" value="TKW67606.1"/>
    <property type="molecule type" value="Genomic_DNA"/>
</dbReference>
<evidence type="ECO:0000313" key="2">
    <source>
        <dbReference type="EMBL" id="TKW67606.1"/>
    </source>
</evidence>
<gene>
    <name evidence="2" type="ORF">DI616_04600</name>
</gene>
<dbReference type="AlphaFoldDB" id="A0A533I7Y3"/>
<protein>
    <submittedName>
        <fullName evidence="2">Uncharacterized protein</fullName>
    </submittedName>
</protein>
<keyword evidence="1" id="KW-0732">Signal</keyword>
<accession>A0A533I7Y3</accession>
<dbReference type="Proteomes" id="UP000315344">
    <property type="component" value="Unassembled WGS sequence"/>
</dbReference>
<sequence length="372" mass="38481">MRRILTALAGLVCAASPGSAQDESSTLRDAMAFLPEAIFNASSRDLGHFVDVAIQAPRGRNDLPGLAFLQQMPASQLRPVSSLAMAAMQSGLEEWSENAGADLADIRYFAGFGTPPEDVTIWGFTDEASAGATFAGLEERGFTEIDGMAGVMANGEPLQINIANRDPANPWTGQMGQTSVVTRQRAHLLHAAGPTAFEPLLQGQASMVESAPGKSLLAALLAQEKPVAQATFFGPQLGFYSPQPGPMPDPMSSPEDNAAIKAEMEKSQAGVPVYFGGVVADLVQEGKTVAVIALAYPDCATAEKAAARAAALWPESGGDAPETTVSASHVDAGGAGCAAVLSVEAPDSIESAFGLTAGRILRQDLASVRIGQ</sequence>
<feature type="chain" id="PRO_5022099499" evidence="1">
    <location>
        <begin position="21"/>
        <end position="372"/>
    </location>
</feature>